<dbReference type="InterPro" id="IPR015890">
    <property type="entry name" value="Chorismate_C"/>
</dbReference>
<organism evidence="3 4">
    <name type="scientific">Eiseniibacteriota bacterium</name>
    <dbReference type="NCBI Taxonomy" id="2212470"/>
    <lineage>
        <taxon>Bacteria</taxon>
        <taxon>Candidatus Eiseniibacteriota</taxon>
    </lineage>
</organism>
<dbReference type="Gene3D" id="3.60.120.10">
    <property type="entry name" value="Anthranilate synthase"/>
    <property type="match status" value="1"/>
</dbReference>
<comment type="caution">
    <text evidence="3">The sequence shown here is derived from an EMBL/GenBank/DDBJ whole genome shotgun (WGS) entry which is preliminary data.</text>
</comment>
<feature type="domain" description="Anthranilate synthase component I N-terminal" evidence="2">
    <location>
        <begin position="19"/>
        <end position="140"/>
    </location>
</feature>
<dbReference type="AlphaFoldDB" id="A0A849SNA9"/>
<sequence>MSSTIESNFPLIEPLQVPSPLAAFRAIAHLPHAFLLHSAVHDRRSRWSFFGADPFAVFRADEYDSGVELWRRLAVLDRRDEPTPSAVPFTGGMVGYWSYDFGRRLETLPTMARDEVKLPDVLLAFYDVIGAYDHERRQAWLFSSGLPLFDAWRRGRAEQRLDQFQDTLASGRRALAPLATPSVEPIHAASTLTPANYRSAVERIQRHIADGDLYQANLSQRWRLERSGDDVLAVGIALAEALEVVSPAPFSSVITAPDHVVVSASPERFLRLENRRVETRPIKGTRPRSSDPVEDARLAAELLASAKDRAENVMIVDVLRNDLGRVCGPGTIETPALCELESFAQVHHLTSTVTGTLRAGTDAFDLLHACFPGGSITGAPKIRAMEILDQLEPVRRHIYTGAIGYVGWNGDADWSIAIRTALVTADGVRFAAGGGITADSDAEEEYRECLHKAEGMRRALERVFGPIVLDSTLAGATR</sequence>
<dbReference type="Pfam" id="PF04715">
    <property type="entry name" value="Anth_synt_I_N"/>
    <property type="match status" value="1"/>
</dbReference>
<dbReference type="SUPFAM" id="SSF56322">
    <property type="entry name" value="ADC synthase"/>
    <property type="match status" value="1"/>
</dbReference>
<name>A0A849SNA9_UNCEI</name>
<reference evidence="3 4" key="1">
    <citation type="submission" date="2020-04" db="EMBL/GenBank/DDBJ databases">
        <title>Metagenomic profiling of ammonia- and methane-oxidizing microorganisms in a Dutch drinking water treatment plant.</title>
        <authorList>
            <person name="Poghosyan L."/>
            <person name="Leucker S."/>
        </authorList>
    </citation>
    <scope>NUCLEOTIDE SEQUENCE [LARGE SCALE GENOMIC DNA]</scope>
    <source>
        <strain evidence="3">S-RSF-IL-03</strain>
    </source>
</reference>
<evidence type="ECO:0000259" key="1">
    <source>
        <dbReference type="Pfam" id="PF00425"/>
    </source>
</evidence>
<dbReference type="EMBL" id="JABFRW010000109">
    <property type="protein sequence ID" value="NOT34317.1"/>
    <property type="molecule type" value="Genomic_DNA"/>
</dbReference>
<dbReference type="InterPro" id="IPR019999">
    <property type="entry name" value="Anth_synth_I-like"/>
</dbReference>
<dbReference type="Pfam" id="PF00425">
    <property type="entry name" value="Chorismate_bind"/>
    <property type="match status" value="1"/>
</dbReference>
<dbReference type="Proteomes" id="UP000580839">
    <property type="component" value="Unassembled WGS sequence"/>
</dbReference>
<accession>A0A849SNA9</accession>
<dbReference type="GO" id="GO:0046820">
    <property type="term" value="F:4-amino-4-deoxychorismate synthase activity"/>
    <property type="evidence" value="ECO:0007669"/>
    <property type="project" value="TreeGrafter"/>
</dbReference>
<dbReference type="PANTHER" id="PTHR11236">
    <property type="entry name" value="AMINOBENZOATE/ANTHRANILATE SYNTHASE"/>
    <property type="match status" value="1"/>
</dbReference>
<dbReference type="PRINTS" id="PR00095">
    <property type="entry name" value="ANTSNTHASEI"/>
</dbReference>
<evidence type="ECO:0000313" key="4">
    <source>
        <dbReference type="Proteomes" id="UP000580839"/>
    </source>
</evidence>
<dbReference type="PANTHER" id="PTHR11236:SF50">
    <property type="entry name" value="AMINODEOXYCHORISMATE SYNTHASE COMPONENT 1"/>
    <property type="match status" value="1"/>
</dbReference>
<evidence type="ECO:0000313" key="3">
    <source>
        <dbReference type="EMBL" id="NOT34317.1"/>
    </source>
</evidence>
<evidence type="ECO:0000259" key="2">
    <source>
        <dbReference type="Pfam" id="PF04715"/>
    </source>
</evidence>
<proteinExistence type="predicted"/>
<dbReference type="GO" id="GO:0000162">
    <property type="term" value="P:L-tryptophan biosynthetic process"/>
    <property type="evidence" value="ECO:0007669"/>
    <property type="project" value="TreeGrafter"/>
</dbReference>
<dbReference type="InterPro" id="IPR005801">
    <property type="entry name" value="ADC_synthase"/>
</dbReference>
<dbReference type="InterPro" id="IPR006805">
    <property type="entry name" value="Anth_synth_I_N"/>
</dbReference>
<gene>
    <name evidence="3" type="ORF">HOP12_09130</name>
</gene>
<protein>
    <submittedName>
        <fullName evidence="3">Anthranilate synthase component I family protein</fullName>
    </submittedName>
</protein>
<feature type="domain" description="Chorismate-utilising enzyme C-terminal" evidence="1">
    <location>
        <begin position="195"/>
        <end position="452"/>
    </location>
</feature>